<evidence type="ECO:0000256" key="2">
    <source>
        <dbReference type="SAM" id="MobiDB-lite"/>
    </source>
</evidence>
<dbReference type="Pfam" id="PF03966">
    <property type="entry name" value="Trm112p"/>
    <property type="match status" value="1"/>
</dbReference>
<protein>
    <recommendedName>
        <fullName evidence="1">UPF0434 protein C8D89_101768</fullName>
    </recommendedName>
</protein>
<sequence>MPLGLDADLLEILACPAPDHGALRPGTPDDPEAAALTCTVCGRRYPVTDGIPVLLLSEATGGPPEDAAEPDLQKG</sequence>
<gene>
    <name evidence="3" type="ORF">C8D89_101768</name>
</gene>
<dbReference type="InterPro" id="IPR005651">
    <property type="entry name" value="Trm112-like"/>
</dbReference>
<comment type="similarity">
    <text evidence="1">Belongs to the UPF0434 family.</text>
</comment>
<evidence type="ECO:0000313" key="4">
    <source>
        <dbReference type="Proteomes" id="UP000245639"/>
    </source>
</evidence>
<feature type="region of interest" description="Disordered" evidence="2">
    <location>
        <begin position="56"/>
        <end position="75"/>
    </location>
</feature>
<dbReference type="SUPFAM" id="SSF158997">
    <property type="entry name" value="Trm112p-like"/>
    <property type="match status" value="1"/>
</dbReference>
<dbReference type="HAMAP" id="MF_01187">
    <property type="entry name" value="UPF0434"/>
    <property type="match status" value="1"/>
</dbReference>
<comment type="caution">
    <text evidence="3">The sequence shown here is derived from an EMBL/GenBank/DDBJ whole genome shotgun (WGS) entry which is preliminary data.</text>
</comment>
<dbReference type="RefSeq" id="WP_116706658.1">
    <property type="nucleotide sequence ID" value="NZ_QEKW01000001.1"/>
</dbReference>
<dbReference type="Gene3D" id="2.20.25.10">
    <property type="match status" value="1"/>
</dbReference>
<proteinExistence type="inferred from homology"/>
<evidence type="ECO:0000313" key="3">
    <source>
        <dbReference type="EMBL" id="PVZ14900.1"/>
    </source>
</evidence>
<dbReference type="OrthoDB" id="9812205at2"/>
<organism evidence="3 4">
    <name type="scientific">Actinomycetospora cinnamomea</name>
    <dbReference type="NCBI Taxonomy" id="663609"/>
    <lineage>
        <taxon>Bacteria</taxon>
        <taxon>Bacillati</taxon>
        <taxon>Actinomycetota</taxon>
        <taxon>Actinomycetes</taxon>
        <taxon>Pseudonocardiales</taxon>
        <taxon>Pseudonocardiaceae</taxon>
        <taxon>Actinomycetospora</taxon>
    </lineage>
</organism>
<dbReference type="Proteomes" id="UP000245639">
    <property type="component" value="Unassembled WGS sequence"/>
</dbReference>
<name>A0A2U1FS64_9PSEU</name>
<accession>A0A2U1FS64</accession>
<dbReference type="EMBL" id="QEKW01000001">
    <property type="protein sequence ID" value="PVZ14900.1"/>
    <property type="molecule type" value="Genomic_DNA"/>
</dbReference>
<keyword evidence="4" id="KW-1185">Reference proteome</keyword>
<dbReference type="AlphaFoldDB" id="A0A2U1FS64"/>
<evidence type="ECO:0000256" key="1">
    <source>
        <dbReference type="HAMAP-Rule" id="MF_01187"/>
    </source>
</evidence>
<reference evidence="3 4" key="1">
    <citation type="submission" date="2018-04" db="EMBL/GenBank/DDBJ databases">
        <title>Genomic Encyclopedia of Type Strains, Phase IV (KMG-IV): sequencing the most valuable type-strain genomes for metagenomic binning, comparative biology and taxonomic classification.</title>
        <authorList>
            <person name="Goeker M."/>
        </authorList>
    </citation>
    <scope>NUCLEOTIDE SEQUENCE [LARGE SCALE GENOMIC DNA]</scope>
    <source>
        <strain evidence="3 4">DSM 45771</strain>
    </source>
</reference>